<dbReference type="CDD" id="cd02440">
    <property type="entry name" value="AdoMet_MTases"/>
    <property type="match status" value="1"/>
</dbReference>
<comment type="caution">
    <text evidence="9">The sequence shown here is derived from an EMBL/GenBank/DDBJ whole genome shotgun (WGS) entry which is preliminary data.</text>
</comment>
<keyword evidence="2 6" id="KW-0489">Methyltransferase</keyword>
<proteinExistence type="predicted"/>
<evidence type="ECO:0000259" key="8">
    <source>
        <dbReference type="Pfam" id="PF22528"/>
    </source>
</evidence>
<feature type="domain" description="Protein arginine N-methyltransferase" evidence="8">
    <location>
        <begin position="153"/>
        <end position="317"/>
    </location>
</feature>
<dbReference type="PANTHER" id="PTHR11006">
    <property type="entry name" value="PROTEIN ARGININE N-METHYLTRANSFERASE"/>
    <property type="match status" value="1"/>
</dbReference>
<evidence type="ECO:0000256" key="3">
    <source>
        <dbReference type="ARBA" id="ARBA00022679"/>
    </source>
</evidence>
<evidence type="ECO:0000256" key="1">
    <source>
        <dbReference type="ARBA" id="ARBA00011925"/>
    </source>
</evidence>
<accession>A0ABD0SKR2</accession>
<dbReference type="PANTHER" id="PTHR11006:SF122">
    <property type="entry name" value="ARGININE METHYLTRANSFERASE 8"/>
    <property type="match status" value="1"/>
</dbReference>
<dbReference type="EMBL" id="JBEDNZ010000019">
    <property type="protein sequence ID" value="KAL0820421.1"/>
    <property type="molecule type" value="Genomic_DNA"/>
</dbReference>
<name>A0ABD0SKR2_LOXSC</name>
<dbReference type="InterPro" id="IPR025799">
    <property type="entry name" value="Arg_MeTrfase"/>
</dbReference>
<dbReference type="Gene3D" id="2.70.160.11">
    <property type="entry name" value="Hnrnp arginine n-methyltransferase1"/>
    <property type="match status" value="1"/>
</dbReference>
<sequence>MEPHKPASEYFTSYEDLEIHKLMLEDDPRTTAYKNAIMSNKAFFEGKVVMDVGCGTGILSIFCAQAGAKKVYAIEASKIAGLAKEIVKENKFEDVIEVIHSKVEDVQLPGNNKVDAIVSEWMGFYLLHEGMLDSVIMARDKFLKEDGEMFPESATIYLSPCSVPSLYKKWDDFHGVSMAALAKQFRTSKYNKPEIINVQAEDVLGSDDVALCWINLKEDTVSDLDSYSIQHVVGANKDGAFQGLCIWFECVFPDLSDNANHNPVRLDTGPLSTPTHWKQTVIILPEEQEVELGDPIAFQLEMCRDSVNKRRYNLQLSILDPEAVEHPLPCTCDLTKCLLIKSYMLQHPEESEKNAMETNGIEEEAIDDDDDMDSENDDS</sequence>
<reference evidence="9 10" key="1">
    <citation type="submission" date="2024-06" db="EMBL/GenBank/DDBJ databases">
        <title>A chromosome-level genome assembly of beet webworm, Loxostege sticticalis.</title>
        <authorList>
            <person name="Zhang Y."/>
        </authorList>
    </citation>
    <scope>NUCLEOTIDE SEQUENCE [LARGE SCALE GENOMIC DNA]</scope>
    <source>
        <strain evidence="9">AQ028</strain>
        <tissue evidence="9">Male pupae</tissue>
    </source>
</reference>
<evidence type="ECO:0000256" key="6">
    <source>
        <dbReference type="PROSITE-ProRule" id="PRU01015"/>
    </source>
</evidence>
<dbReference type="Gene3D" id="3.40.50.150">
    <property type="entry name" value="Vaccinia Virus protein VP39"/>
    <property type="match status" value="1"/>
</dbReference>
<organism evidence="9 10">
    <name type="scientific">Loxostege sticticalis</name>
    <name type="common">Beet webworm moth</name>
    <dbReference type="NCBI Taxonomy" id="481309"/>
    <lineage>
        <taxon>Eukaryota</taxon>
        <taxon>Metazoa</taxon>
        <taxon>Ecdysozoa</taxon>
        <taxon>Arthropoda</taxon>
        <taxon>Hexapoda</taxon>
        <taxon>Insecta</taxon>
        <taxon>Pterygota</taxon>
        <taxon>Neoptera</taxon>
        <taxon>Endopterygota</taxon>
        <taxon>Lepidoptera</taxon>
        <taxon>Glossata</taxon>
        <taxon>Ditrysia</taxon>
        <taxon>Pyraloidea</taxon>
        <taxon>Crambidae</taxon>
        <taxon>Pyraustinae</taxon>
        <taxon>Loxostege</taxon>
    </lineage>
</organism>
<evidence type="ECO:0000313" key="9">
    <source>
        <dbReference type="EMBL" id="KAL0820421.1"/>
    </source>
</evidence>
<dbReference type="Pfam" id="PF22528">
    <property type="entry name" value="PRMT_C"/>
    <property type="match status" value="1"/>
</dbReference>
<evidence type="ECO:0000256" key="7">
    <source>
        <dbReference type="SAM" id="MobiDB-lite"/>
    </source>
</evidence>
<dbReference type="EC" id="2.1.1.319" evidence="1"/>
<dbReference type="AlphaFoldDB" id="A0ABD0SKR2"/>
<dbReference type="GO" id="GO:0032259">
    <property type="term" value="P:methylation"/>
    <property type="evidence" value="ECO:0007669"/>
    <property type="project" value="UniProtKB-KW"/>
</dbReference>
<dbReference type="PROSITE" id="PS51678">
    <property type="entry name" value="SAM_MT_PRMT"/>
    <property type="match status" value="1"/>
</dbReference>
<dbReference type="Proteomes" id="UP001549921">
    <property type="component" value="Unassembled WGS sequence"/>
</dbReference>
<dbReference type="SUPFAM" id="SSF53335">
    <property type="entry name" value="S-adenosyl-L-methionine-dependent methyltransferases"/>
    <property type="match status" value="1"/>
</dbReference>
<comment type="catalytic activity">
    <reaction evidence="5">
        <text>L-arginyl-[protein] + S-adenosyl-L-methionine = N(omega)-methyl-L-arginyl-[protein] + S-adenosyl-L-homocysteine + H(+)</text>
        <dbReference type="Rhea" id="RHEA:48100"/>
        <dbReference type="Rhea" id="RHEA-COMP:10532"/>
        <dbReference type="Rhea" id="RHEA-COMP:11990"/>
        <dbReference type="ChEBI" id="CHEBI:15378"/>
        <dbReference type="ChEBI" id="CHEBI:29965"/>
        <dbReference type="ChEBI" id="CHEBI:57856"/>
        <dbReference type="ChEBI" id="CHEBI:59789"/>
        <dbReference type="ChEBI" id="CHEBI:65280"/>
    </reaction>
    <physiologicalReaction direction="left-to-right" evidence="5">
        <dbReference type="Rhea" id="RHEA:48101"/>
    </physiologicalReaction>
</comment>
<dbReference type="InterPro" id="IPR029063">
    <property type="entry name" value="SAM-dependent_MTases_sf"/>
</dbReference>
<dbReference type="FunFam" id="3.40.50.150:FF:000003">
    <property type="entry name" value="Blast:Protein arginine N-methyltransferase 1"/>
    <property type="match status" value="1"/>
</dbReference>
<gene>
    <name evidence="9" type="ORF">ABMA28_006297</name>
</gene>
<evidence type="ECO:0000313" key="10">
    <source>
        <dbReference type="Proteomes" id="UP001549921"/>
    </source>
</evidence>
<keyword evidence="4 6" id="KW-0949">S-adenosyl-L-methionine</keyword>
<dbReference type="Pfam" id="PF06325">
    <property type="entry name" value="PrmA"/>
    <property type="match status" value="1"/>
</dbReference>
<dbReference type="InterPro" id="IPR055135">
    <property type="entry name" value="PRMT_dom"/>
</dbReference>
<keyword evidence="3 6" id="KW-0808">Transferase</keyword>
<feature type="region of interest" description="Disordered" evidence="7">
    <location>
        <begin position="349"/>
        <end position="379"/>
    </location>
</feature>
<evidence type="ECO:0000256" key="2">
    <source>
        <dbReference type="ARBA" id="ARBA00022603"/>
    </source>
</evidence>
<feature type="compositionally biased region" description="Acidic residues" evidence="7">
    <location>
        <begin position="360"/>
        <end position="379"/>
    </location>
</feature>
<dbReference type="GO" id="GO:0035242">
    <property type="term" value="F:protein-arginine omega-N asymmetric methyltransferase activity"/>
    <property type="evidence" value="ECO:0007669"/>
    <property type="project" value="UniProtKB-EC"/>
</dbReference>
<protein>
    <recommendedName>
        <fullName evidence="1">type I protein arginine methyltransferase</fullName>
        <ecNumber evidence="1">2.1.1.319</ecNumber>
    </recommendedName>
</protein>
<evidence type="ECO:0000256" key="5">
    <source>
        <dbReference type="ARBA" id="ARBA00049303"/>
    </source>
</evidence>
<evidence type="ECO:0000256" key="4">
    <source>
        <dbReference type="ARBA" id="ARBA00022691"/>
    </source>
</evidence>